<organism evidence="13 14">
    <name type="scientific">Cucurbita moschata</name>
    <name type="common">Winter crookneck squash</name>
    <name type="synonym">Cucurbita pepo var. moschata</name>
    <dbReference type="NCBI Taxonomy" id="3662"/>
    <lineage>
        <taxon>Eukaryota</taxon>
        <taxon>Viridiplantae</taxon>
        <taxon>Streptophyta</taxon>
        <taxon>Embryophyta</taxon>
        <taxon>Tracheophyta</taxon>
        <taxon>Spermatophyta</taxon>
        <taxon>Magnoliopsida</taxon>
        <taxon>eudicotyledons</taxon>
        <taxon>Gunneridae</taxon>
        <taxon>Pentapetalae</taxon>
        <taxon>rosids</taxon>
        <taxon>fabids</taxon>
        <taxon>Cucurbitales</taxon>
        <taxon>Cucurbitaceae</taxon>
        <taxon>Cucurbiteae</taxon>
        <taxon>Cucurbita</taxon>
    </lineage>
</organism>
<sequence>MEMNGCSEKDEDCPQLLDLIPKHRQWLSAVDVAGKTQTSDDKKLELRLGLPGEADWSRNERNDSVLSFGHFPTSSKFSPSENPWSSSANFLGKLQPNNFSGFCSKMGDLQNAEAKSFPSSANTPVSNTSQKRTAPAPVVGWPPIRSSRRNLRSSSFEKPAVESADAAPSKLPAPREKRVEAGGKGLFVKINMDGVPIGRKIDLNAYDNYQRLSSAVDELFRALLAAQRDSSGSGVLKKQEEEKPITGLLDGSGEYTLVYEDNEGDRVLVGDVPWQMFISTVKRLRVLKSSELPALSVVGSRPQKRS</sequence>
<dbReference type="GO" id="GO:0005634">
    <property type="term" value="C:nucleus"/>
    <property type="evidence" value="ECO:0007669"/>
    <property type="project" value="UniProtKB-SubCell"/>
</dbReference>
<dbReference type="InterPro" id="IPR053793">
    <property type="entry name" value="PB1-like"/>
</dbReference>
<dbReference type="AlphaFoldDB" id="A0A6J1GD22"/>
<dbReference type="InterPro" id="IPR003311">
    <property type="entry name" value="AUX_IAA"/>
</dbReference>
<evidence type="ECO:0000256" key="9">
    <source>
        <dbReference type="ARBA" id="ARBA00025283"/>
    </source>
</evidence>
<evidence type="ECO:0000256" key="2">
    <source>
        <dbReference type="ARBA" id="ARBA00006728"/>
    </source>
</evidence>
<evidence type="ECO:0000256" key="8">
    <source>
        <dbReference type="ARBA" id="ARBA00023294"/>
    </source>
</evidence>
<dbReference type="PROSITE" id="PS51745">
    <property type="entry name" value="PB1"/>
    <property type="match status" value="1"/>
</dbReference>
<keyword evidence="7 10" id="KW-0539">Nucleus</keyword>
<dbReference type="GO" id="GO:0009734">
    <property type="term" value="P:auxin-activated signaling pathway"/>
    <property type="evidence" value="ECO:0007669"/>
    <property type="project" value="UniProtKB-UniRule"/>
</dbReference>
<feature type="compositionally biased region" description="Polar residues" evidence="11">
    <location>
        <begin position="117"/>
        <end position="132"/>
    </location>
</feature>
<evidence type="ECO:0000259" key="12">
    <source>
        <dbReference type="PROSITE" id="PS51745"/>
    </source>
</evidence>
<dbReference type="GO" id="GO:0006355">
    <property type="term" value="P:regulation of DNA-templated transcription"/>
    <property type="evidence" value="ECO:0007669"/>
    <property type="project" value="InterPro"/>
</dbReference>
<dbReference type="PANTHER" id="PTHR31734">
    <property type="entry name" value="AUXIN-RESPONSIVE PROTEIN IAA17"/>
    <property type="match status" value="1"/>
</dbReference>
<comment type="similarity">
    <text evidence="2 10">Belongs to the Aux/IAA family.</text>
</comment>
<protein>
    <recommendedName>
        <fullName evidence="10">Auxin-responsive protein</fullName>
    </recommendedName>
</protein>
<dbReference type="Pfam" id="PF02309">
    <property type="entry name" value="AUX_IAA"/>
    <property type="match status" value="1"/>
</dbReference>
<comment type="function">
    <text evidence="9">Aux/IAA proteins are short-lived transcriptional factors that function as repressors of early auxin response genes at low auxin concentrations. Repression is thought to result from the interaction with auxin response factors (ARFs), proteins that bind to the auxin-responsive promoter element (AuxRE). Formation of heterodimers with ARF proteins may alter their ability to modulate early auxin response genes expression.</text>
</comment>
<evidence type="ECO:0000256" key="11">
    <source>
        <dbReference type="SAM" id="MobiDB-lite"/>
    </source>
</evidence>
<evidence type="ECO:0000256" key="5">
    <source>
        <dbReference type="ARBA" id="ARBA00023015"/>
    </source>
</evidence>
<evidence type="ECO:0000313" key="15">
    <source>
        <dbReference type="RefSeq" id="XP_022949520.1"/>
    </source>
</evidence>
<keyword evidence="13" id="KW-1185">Reference proteome</keyword>
<feature type="region of interest" description="Disordered" evidence="11">
    <location>
        <begin position="114"/>
        <end position="178"/>
    </location>
</feature>
<dbReference type="RefSeq" id="XP_022949519.1">
    <property type="nucleotide sequence ID" value="XM_023093751.1"/>
</dbReference>
<comment type="subcellular location">
    <subcellularLocation>
        <location evidence="1 10">Nucleus</location>
    </subcellularLocation>
</comment>
<dbReference type="GeneID" id="111452847"/>
<feature type="domain" description="PB1" evidence="12">
    <location>
        <begin position="185"/>
        <end position="294"/>
    </location>
</feature>
<evidence type="ECO:0000256" key="4">
    <source>
        <dbReference type="ARBA" id="ARBA00022491"/>
    </source>
</evidence>
<evidence type="ECO:0000256" key="3">
    <source>
        <dbReference type="ARBA" id="ARBA00011726"/>
    </source>
</evidence>
<dbReference type="RefSeq" id="XP_022949520.1">
    <property type="nucleotide sequence ID" value="XM_023093752.1"/>
</dbReference>
<evidence type="ECO:0000313" key="14">
    <source>
        <dbReference type="RefSeq" id="XP_022949519.1"/>
    </source>
</evidence>
<keyword evidence="8 10" id="KW-0927">Auxin signaling pathway</keyword>
<evidence type="ECO:0000256" key="6">
    <source>
        <dbReference type="ARBA" id="ARBA00023163"/>
    </source>
</evidence>
<proteinExistence type="inferred from homology"/>
<dbReference type="KEGG" id="cmos:111452847"/>
<dbReference type="InterPro" id="IPR033389">
    <property type="entry name" value="AUX/IAA_dom"/>
</dbReference>
<evidence type="ECO:0000256" key="1">
    <source>
        <dbReference type="ARBA" id="ARBA00004123"/>
    </source>
</evidence>
<name>A0A6J1GD22_CUCMO</name>
<comment type="subunit">
    <text evidence="3 10">Homodimers and heterodimers.</text>
</comment>
<dbReference type="PANTHER" id="PTHR31734:SF2">
    <property type="entry name" value="AUXIN-RESPONSIVE PROTEIN IAA26"/>
    <property type="match status" value="1"/>
</dbReference>
<keyword evidence="6 10" id="KW-0804">Transcription</keyword>
<gene>
    <name evidence="14 15" type="primary">LOC111452847</name>
</gene>
<keyword evidence="5 10" id="KW-0805">Transcription regulation</keyword>
<dbReference type="Proteomes" id="UP000504609">
    <property type="component" value="Unplaced"/>
</dbReference>
<dbReference type="Gene3D" id="3.10.20.90">
    <property type="entry name" value="Phosphatidylinositol 3-kinase Catalytic Subunit, Chain A, domain 1"/>
    <property type="match status" value="1"/>
</dbReference>
<reference evidence="14 15" key="1">
    <citation type="submission" date="2025-04" db="UniProtKB">
        <authorList>
            <consortium name="RefSeq"/>
        </authorList>
    </citation>
    <scope>IDENTIFICATION</scope>
    <source>
        <tissue evidence="14 15">Young leaves</tissue>
    </source>
</reference>
<evidence type="ECO:0000256" key="10">
    <source>
        <dbReference type="RuleBase" id="RU004549"/>
    </source>
</evidence>
<keyword evidence="4 10" id="KW-0678">Repressor</keyword>
<dbReference type="FunFam" id="3.10.20.90:FF:000225">
    <property type="entry name" value="Auxin-responsive protein"/>
    <property type="match status" value="1"/>
</dbReference>
<accession>A0A6J1GD22</accession>
<dbReference type="SUPFAM" id="SSF54277">
    <property type="entry name" value="CAD &amp; PB1 domains"/>
    <property type="match status" value="1"/>
</dbReference>
<evidence type="ECO:0000313" key="13">
    <source>
        <dbReference type="Proteomes" id="UP000504609"/>
    </source>
</evidence>
<evidence type="ECO:0000256" key="7">
    <source>
        <dbReference type="ARBA" id="ARBA00023242"/>
    </source>
</evidence>